<dbReference type="AlphaFoldDB" id="A0A1E3NRB0"/>
<dbReference type="Proteomes" id="UP000094455">
    <property type="component" value="Unassembled WGS sequence"/>
</dbReference>
<feature type="region of interest" description="Disordered" evidence="1">
    <location>
        <begin position="520"/>
        <end position="540"/>
    </location>
</feature>
<name>A0A1E3NRB0_9ASCO</name>
<feature type="compositionally biased region" description="Basic and acidic residues" evidence="1">
    <location>
        <begin position="524"/>
        <end position="540"/>
    </location>
</feature>
<feature type="region of interest" description="Disordered" evidence="1">
    <location>
        <begin position="349"/>
        <end position="383"/>
    </location>
</feature>
<dbReference type="GeneID" id="30181696"/>
<reference evidence="2 3" key="1">
    <citation type="journal article" date="2016" name="Proc. Natl. Acad. Sci. U.S.A.">
        <title>Comparative genomics of biotechnologically important yeasts.</title>
        <authorList>
            <person name="Riley R."/>
            <person name="Haridas S."/>
            <person name="Wolfe K.H."/>
            <person name="Lopes M.R."/>
            <person name="Hittinger C.T."/>
            <person name="Goeker M."/>
            <person name="Salamov A.A."/>
            <person name="Wisecaver J.H."/>
            <person name="Long T.M."/>
            <person name="Calvey C.H."/>
            <person name="Aerts A.L."/>
            <person name="Barry K.W."/>
            <person name="Choi C."/>
            <person name="Clum A."/>
            <person name="Coughlan A.Y."/>
            <person name="Deshpande S."/>
            <person name="Douglass A.P."/>
            <person name="Hanson S.J."/>
            <person name="Klenk H.-P."/>
            <person name="LaButti K.M."/>
            <person name="Lapidus A."/>
            <person name="Lindquist E.A."/>
            <person name="Lipzen A.M."/>
            <person name="Meier-Kolthoff J.P."/>
            <person name="Ohm R.A."/>
            <person name="Otillar R.P."/>
            <person name="Pangilinan J.L."/>
            <person name="Peng Y."/>
            <person name="Rokas A."/>
            <person name="Rosa C.A."/>
            <person name="Scheuner C."/>
            <person name="Sibirny A.A."/>
            <person name="Slot J.C."/>
            <person name="Stielow J.B."/>
            <person name="Sun H."/>
            <person name="Kurtzman C.P."/>
            <person name="Blackwell M."/>
            <person name="Grigoriev I.V."/>
            <person name="Jeffries T.W."/>
        </authorList>
    </citation>
    <scope>NUCLEOTIDE SEQUENCE [LARGE SCALE GENOMIC DNA]</scope>
    <source>
        <strain evidence="2 3">NRRL Y-2026</strain>
    </source>
</reference>
<proteinExistence type="predicted"/>
<feature type="region of interest" description="Disordered" evidence="1">
    <location>
        <begin position="239"/>
        <end position="258"/>
    </location>
</feature>
<feature type="compositionally biased region" description="Basic and acidic residues" evidence="1">
    <location>
        <begin position="98"/>
        <end position="130"/>
    </location>
</feature>
<protein>
    <submittedName>
        <fullName evidence="2">Uncharacterized protein</fullName>
    </submittedName>
</protein>
<accession>A0A1E3NRB0</accession>
<gene>
    <name evidence="2" type="ORF">PICMEDRAFT_84575</name>
</gene>
<evidence type="ECO:0000256" key="1">
    <source>
        <dbReference type="SAM" id="MobiDB-lite"/>
    </source>
</evidence>
<evidence type="ECO:0000313" key="3">
    <source>
        <dbReference type="Proteomes" id="UP000094455"/>
    </source>
</evidence>
<dbReference type="EMBL" id="KV454001">
    <property type="protein sequence ID" value="ODQ48622.1"/>
    <property type="molecule type" value="Genomic_DNA"/>
</dbReference>
<sequence>MANTHISKLSYLGDPLGFEFPSSEESLLPNDEEQEKIERAGSIFIKSGMKKVSPFPTVSEGSERTTGKHIFAAIITGKGQADPANNSKTEEMEENGIEDNKSDAIVDKTFEKESSEKTRSNTEESHYEDQRTFLPQNSLIRKRASLRQVNSISSFVNPYLRDSLLRKHQKEIANDENLSKRVQSMELGVRASPEVADLAELEEEDVESEIDKDKLEIPRRSSKRITRLQSIKKWSQLTRNSSMAHRNRNLSRSNTKKSVNTLANDPKRYRHSFKSVDLSGLDQILVELMNVKEGSAINTRQNSTHSKTSIRNAHENLVKDESSEVNVKPFNVSKSISRNRSLKRSITTAKNEMKTISEHSYASSEPSRTHHQETGLPGGKESVKVDSGCELKRSNAVKRKPVLIEYLLKILRAFKEAGKKCWRVIKSPTRKNVAFKGKKAPGTPKRGHKKKMTISEPVLVDIADTPFGSQVINMGDAGPASAASAAASPSSSAPSAAVTSGSSKSAAAAVPVTERLSTIASMGEDEKSKHFSVEDGAARGEPDRLEELWRQYLSATIRNRIDMKLDVSKLDYIERVKSIQSHPSRRESIERSGNVQVEKILDRYIVSAESSRASTITASVSSVADSMVTAPLYRSSSEAASSHTRVSTRTWATIDSDSDAASTSSVSTIEEESDFDGLRSGRSSVSSLDPTQPSEDVSDVYDDYSMLSDADDPAARHSDAGVATATGTVASSYTLGHKPSARTLKPSARILNLQGVLTRRNSAVSRTRLGGSVYSTSVCSAPDTDRSDAFSFTRSVPSVCRV</sequence>
<feature type="region of interest" description="Disordered" evidence="1">
    <location>
        <begin position="660"/>
        <end position="699"/>
    </location>
</feature>
<feature type="compositionally biased region" description="Low complexity" evidence="1">
    <location>
        <begin position="678"/>
        <end position="689"/>
    </location>
</feature>
<dbReference type="RefSeq" id="XP_019019735.1">
    <property type="nucleotide sequence ID" value="XM_019165009.1"/>
</dbReference>
<keyword evidence="3" id="KW-1185">Reference proteome</keyword>
<feature type="region of interest" description="Disordered" evidence="1">
    <location>
        <begin position="478"/>
        <end position="504"/>
    </location>
</feature>
<feature type="compositionally biased region" description="Low complexity" evidence="1">
    <location>
        <begin position="478"/>
        <end position="503"/>
    </location>
</feature>
<dbReference type="OrthoDB" id="3998270at2759"/>
<feature type="region of interest" description="Disordered" evidence="1">
    <location>
        <begin position="79"/>
        <end position="130"/>
    </location>
</feature>
<organism evidence="2 3">
    <name type="scientific">Pichia membranifaciens NRRL Y-2026</name>
    <dbReference type="NCBI Taxonomy" id="763406"/>
    <lineage>
        <taxon>Eukaryota</taxon>
        <taxon>Fungi</taxon>
        <taxon>Dikarya</taxon>
        <taxon>Ascomycota</taxon>
        <taxon>Saccharomycotina</taxon>
        <taxon>Pichiomycetes</taxon>
        <taxon>Pichiales</taxon>
        <taxon>Pichiaceae</taxon>
        <taxon>Pichia</taxon>
    </lineage>
</organism>
<evidence type="ECO:0000313" key="2">
    <source>
        <dbReference type="EMBL" id="ODQ48622.1"/>
    </source>
</evidence>